<dbReference type="SUPFAM" id="SSF88713">
    <property type="entry name" value="Glycoside hydrolase/deacetylase"/>
    <property type="match status" value="1"/>
</dbReference>
<evidence type="ECO:0000256" key="2">
    <source>
        <dbReference type="ARBA" id="ARBA00010973"/>
    </source>
</evidence>
<comment type="similarity">
    <text evidence="2">Belongs to the polysaccharide deacetylase family.</text>
</comment>
<dbReference type="GO" id="GO:0005975">
    <property type="term" value="P:carbohydrate metabolic process"/>
    <property type="evidence" value="ECO:0007669"/>
    <property type="project" value="InterPro"/>
</dbReference>
<dbReference type="InterPro" id="IPR002509">
    <property type="entry name" value="NODB_dom"/>
</dbReference>
<evidence type="ECO:0000256" key="1">
    <source>
        <dbReference type="ARBA" id="ARBA00003236"/>
    </source>
</evidence>
<dbReference type="RefSeq" id="WP_111399919.1">
    <property type="nucleotide sequence ID" value="NZ_QKYU01000027.1"/>
</dbReference>
<dbReference type="CDD" id="cd10917">
    <property type="entry name" value="CE4_NodB_like_6s_7s"/>
    <property type="match status" value="1"/>
</dbReference>
<protein>
    <recommendedName>
        <fullName evidence="3">Chitooligosaccharide deacetylase</fullName>
    </recommendedName>
    <alternativeName>
        <fullName evidence="4">Nodulation protein B</fullName>
    </alternativeName>
</protein>
<evidence type="ECO:0000256" key="3">
    <source>
        <dbReference type="ARBA" id="ARBA00020071"/>
    </source>
</evidence>
<dbReference type="PANTHER" id="PTHR10587">
    <property type="entry name" value="GLYCOSYL TRANSFERASE-RELATED"/>
    <property type="match status" value="1"/>
</dbReference>
<name>A0A2W7I3J2_9PROT</name>
<dbReference type="Pfam" id="PF01522">
    <property type="entry name" value="Polysacc_deac_1"/>
    <property type="match status" value="1"/>
</dbReference>
<dbReference type="GO" id="GO:0016810">
    <property type="term" value="F:hydrolase activity, acting on carbon-nitrogen (but not peptide) bonds"/>
    <property type="evidence" value="ECO:0007669"/>
    <property type="project" value="InterPro"/>
</dbReference>
<keyword evidence="8" id="KW-1185">Reference proteome</keyword>
<feature type="chain" id="PRO_5016180911" description="Chitooligosaccharide deacetylase" evidence="5">
    <location>
        <begin position="21"/>
        <end position="249"/>
    </location>
</feature>
<dbReference type="InterPro" id="IPR011330">
    <property type="entry name" value="Glyco_hydro/deAcase_b/a-brl"/>
</dbReference>
<gene>
    <name evidence="7" type="ORF">C8P66_1278</name>
</gene>
<dbReference type="EMBL" id="QKYU01000027">
    <property type="protein sequence ID" value="PZW39805.1"/>
    <property type="molecule type" value="Genomic_DNA"/>
</dbReference>
<evidence type="ECO:0000256" key="4">
    <source>
        <dbReference type="ARBA" id="ARBA00032976"/>
    </source>
</evidence>
<dbReference type="OrthoDB" id="9812065at2"/>
<dbReference type="InterPro" id="IPR050248">
    <property type="entry name" value="Polysacc_deacetylase_ArnD"/>
</dbReference>
<reference evidence="7 8" key="1">
    <citation type="submission" date="2018-06" db="EMBL/GenBank/DDBJ databases">
        <title>Genomic Encyclopedia of Archaeal and Bacterial Type Strains, Phase II (KMG-II): from individual species to whole genera.</title>
        <authorList>
            <person name="Goeker M."/>
        </authorList>
    </citation>
    <scope>NUCLEOTIDE SEQUENCE [LARGE SCALE GENOMIC DNA]</scope>
    <source>
        <strain evidence="7 8">DSM 24525</strain>
    </source>
</reference>
<dbReference type="AlphaFoldDB" id="A0A2W7I3J2"/>
<comment type="function">
    <text evidence="1">Is involved in generating a small heat-stable compound (Nod), an acylated oligomer of N-acetylglucosamine, that stimulates mitosis in various plant protoplasts.</text>
</comment>
<evidence type="ECO:0000313" key="7">
    <source>
        <dbReference type="EMBL" id="PZW39805.1"/>
    </source>
</evidence>
<accession>A0A2W7I3J2</accession>
<dbReference type="PROSITE" id="PS51677">
    <property type="entry name" value="NODB"/>
    <property type="match status" value="1"/>
</dbReference>
<dbReference type="Proteomes" id="UP000249688">
    <property type="component" value="Unassembled WGS sequence"/>
</dbReference>
<organism evidence="7 8">
    <name type="scientific">Humitalea rosea</name>
    <dbReference type="NCBI Taxonomy" id="990373"/>
    <lineage>
        <taxon>Bacteria</taxon>
        <taxon>Pseudomonadati</taxon>
        <taxon>Pseudomonadota</taxon>
        <taxon>Alphaproteobacteria</taxon>
        <taxon>Acetobacterales</taxon>
        <taxon>Roseomonadaceae</taxon>
        <taxon>Humitalea</taxon>
    </lineage>
</organism>
<proteinExistence type="inferred from homology"/>
<dbReference type="Gene3D" id="3.20.20.370">
    <property type="entry name" value="Glycoside hydrolase/deacetylase"/>
    <property type="match status" value="1"/>
</dbReference>
<sequence>MLRRGLLGAAGALLARPVFAQPRGAGTLYLTIDTGWGREAEQIAALLRERQIPATLFLADEPTFRGDRSLGPGWAPFWQARAAEGHAFASHTWRHWYFSGDTGRDRVRFASRRSGEGSEVLTPATLCAELEHPIQALRAMVPHASVLPLWRAPGGRVTPNAIRMARACGLTHQGWTSGGFLGDELESAAHPNAALLSRALGGIRDGEVLVMHWGVRSRRDPMANVFGAMLDGLLHRGFRFALLPPQGIG</sequence>
<evidence type="ECO:0000313" key="8">
    <source>
        <dbReference type="Proteomes" id="UP000249688"/>
    </source>
</evidence>
<dbReference type="PANTHER" id="PTHR10587:SF134">
    <property type="entry name" value="SECRETED PROTEIN"/>
    <property type="match status" value="1"/>
</dbReference>
<evidence type="ECO:0000259" key="6">
    <source>
        <dbReference type="PROSITE" id="PS51677"/>
    </source>
</evidence>
<keyword evidence="5" id="KW-0732">Signal</keyword>
<feature type="domain" description="NodB homology" evidence="6">
    <location>
        <begin position="26"/>
        <end position="241"/>
    </location>
</feature>
<evidence type="ECO:0000256" key="5">
    <source>
        <dbReference type="SAM" id="SignalP"/>
    </source>
</evidence>
<comment type="caution">
    <text evidence="7">The sequence shown here is derived from an EMBL/GenBank/DDBJ whole genome shotgun (WGS) entry which is preliminary data.</text>
</comment>
<feature type="signal peptide" evidence="5">
    <location>
        <begin position="1"/>
        <end position="20"/>
    </location>
</feature>